<comment type="similarity">
    <text evidence="1">Belongs to the GAB family.</text>
</comment>
<dbReference type="InterPro" id="IPR011993">
    <property type="entry name" value="PH-like_dom_sf"/>
</dbReference>
<feature type="region of interest" description="Disordered" evidence="2">
    <location>
        <begin position="369"/>
        <end position="395"/>
    </location>
</feature>
<reference evidence="4 5" key="1">
    <citation type="submission" date="2019-09" db="EMBL/GenBank/DDBJ databases">
        <title>Bird 10,000 Genomes (B10K) Project - Family phase.</title>
        <authorList>
            <person name="Zhang G."/>
        </authorList>
    </citation>
    <scope>NUCLEOTIDE SEQUENCE [LARGE SCALE GENOMIC DNA]</scope>
    <source>
        <strain evidence="4">OUT-0023</strain>
        <tissue evidence="4">Blood</tissue>
    </source>
</reference>
<dbReference type="SMART" id="SM00233">
    <property type="entry name" value="PH"/>
    <property type="match status" value="1"/>
</dbReference>
<feature type="non-terminal residue" evidence="4">
    <location>
        <position position="589"/>
    </location>
</feature>
<dbReference type="GO" id="GO:0035591">
    <property type="term" value="F:signaling adaptor activity"/>
    <property type="evidence" value="ECO:0007669"/>
    <property type="project" value="TreeGrafter"/>
</dbReference>
<protein>
    <submittedName>
        <fullName evidence="4">GAB3 protein</fullName>
    </submittedName>
</protein>
<sequence>AWRKRWFVLRRGRMSGNPDVLEYYRNNHSKKPIRIIDLNECEVLKHSGPKFIKKEFQNNFVFIVRTTYRTFYLVAKTEEEMQIWVHNISQICNFGHLEDGTGSVESLSHTTSSPQPSPATSTHASRIADPSFSVDRTAADAAAEETPSESESVFLPDYLFLSNCESGKLSHNRCDSWSNSDRSLEQTSSDDVFVDSLQPPPSLYLVQPTSAGTVHQVGAPVANSSIVSRNIDISGSSSDFSSSSPLLGKPLTPTFQIDKSQNALPYGVTQLDVLSNTPPPRPPKPTHFSDRRGDEVGSGALQNGHTGICRAQVALVPRRISLSSLDNMRSWKGECTSKSLQSSISVRDGAFHMHRPCRFSPLYSTAADSTEDSYMPMRPSTSPSAPSSDCSPDGYIPMSPGSATFTFPVVSTEKLTSPLPELPSNMEPPPVNRDLKPRRKSRPPPLDLRNLSTIREHAAVTRMWTVPYNRMSFISPERDGINSARIFANSVSGEEEEKLSKEKGPHSFFMPSHNYQQGTSPYSGAFPWTRKSNLDYLALDFNSASPSPVQKKPFLSEEQRVDYVQVDEQKTQALQNTKQEWTDERQSKV</sequence>
<dbReference type="Proteomes" id="UP000540071">
    <property type="component" value="Unassembled WGS sequence"/>
</dbReference>
<dbReference type="Gene3D" id="2.30.29.30">
    <property type="entry name" value="Pleckstrin-homology domain (PH domain)/Phosphotyrosine-binding domain (PTB)"/>
    <property type="match status" value="1"/>
</dbReference>
<feature type="region of interest" description="Disordered" evidence="2">
    <location>
        <begin position="416"/>
        <end position="448"/>
    </location>
</feature>
<evidence type="ECO:0000256" key="2">
    <source>
        <dbReference type="SAM" id="MobiDB-lite"/>
    </source>
</evidence>
<feature type="compositionally biased region" description="Low complexity" evidence="2">
    <location>
        <begin position="376"/>
        <end position="392"/>
    </location>
</feature>
<evidence type="ECO:0000259" key="3">
    <source>
        <dbReference type="PROSITE" id="PS50003"/>
    </source>
</evidence>
<accession>A0A7K7QJH9</accession>
<feature type="non-terminal residue" evidence="4">
    <location>
        <position position="1"/>
    </location>
</feature>
<dbReference type="EMBL" id="VZSS01000025">
    <property type="protein sequence ID" value="NWZ79915.1"/>
    <property type="molecule type" value="Genomic_DNA"/>
</dbReference>
<name>A0A7K7QJH9_POEAT</name>
<comment type="caution">
    <text evidence="4">The sequence shown here is derived from an EMBL/GenBank/DDBJ whole genome shotgun (WGS) entry which is preliminary data.</text>
</comment>
<gene>
    <name evidence="4" type="primary">Gab3</name>
    <name evidence="4" type="ORF">POEATR_R14066</name>
</gene>
<dbReference type="PANTHER" id="PTHR45960">
    <property type="entry name" value="GRB2-ASSOCIATED-BINDING PROTEIN"/>
    <property type="match status" value="1"/>
</dbReference>
<dbReference type="PROSITE" id="PS50003">
    <property type="entry name" value="PH_DOMAIN"/>
    <property type="match status" value="1"/>
</dbReference>
<feature type="compositionally biased region" description="Low complexity" evidence="2">
    <location>
        <begin position="106"/>
        <end position="125"/>
    </location>
</feature>
<evidence type="ECO:0000313" key="5">
    <source>
        <dbReference type="Proteomes" id="UP000540071"/>
    </source>
</evidence>
<dbReference type="GO" id="GO:0005737">
    <property type="term" value="C:cytoplasm"/>
    <property type="evidence" value="ECO:0007669"/>
    <property type="project" value="TreeGrafter"/>
</dbReference>
<dbReference type="InterPro" id="IPR046355">
    <property type="entry name" value="Gab1-4-like"/>
</dbReference>
<dbReference type="Pfam" id="PF00169">
    <property type="entry name" value="PH"/>
    <property type="match status" value="1"/>
</dbReference>
<dbReference type="AlphaFoldDB" id="A0A7K7QJH9"/>
<feature type="region of interest" description="Disordered" evidence="2">
    <location>
        <begin position="271"/>
        <end position="303"/>
    </location>
</feature>
<proteinExistence type="inferred from homology"/>
<dbReference type="GO" id="GO:0007165">
    <property type="term" value="P:signal transduction"/>
    <property type="evidence" value="ECO:0007669"/>
    <property type="project" value="TreeGrafter"/>
</dbReference>
<keyword evidence="5" id="KW-1185">Reference proteome</keyword>
<evidence type="ECO:0000313" key="4">
    <source>
        <dbReference type="EMBL" id="NWZ79915.1"/>
    </source>
</evidence>
<dbReference type="PANTHER" id="PTHR45960:SF3">
    <property type="entry name" value="GRB2-ASSOCIATED-BINDING PROTEIN 3"/>
    <property type="match status" value="1"/>
</dbReference>
<evidence type="ECO:0000256" key="1">
    <source>
        <dbReference type="ARBA" id="ARBA00029462"/>
    </source>
</evidence>
<dbReference type="InterPro" id="IPR001849">
    <property type="entry name" value="PH_domain"/>
</dbReference>
<feature type="region of interest" description="Disordered" evidence="2">
    <location>
        <begin position="103"/>
        <end position="129"/>
    </location>
</feature>
<dbReference type="SUPFAM" id="SSF50729">
    <property type="entry name" value="PH domain-like"/>
    <property type="match status" value="1"/>
</dbReference>
<feature type="domain" description="PH" evidence="3">
    <location>
        <begin position="1"/>
        <end position="93"/>
    </location>
</feature>
<organism evidence="4 5">
    <name type="scientific">Poecile atricapillus</name>
    <name type="common">Black-capped chickadee</name>
    <name type="synonym">Parus atricapillus</name>
    <dbReference type="NCBI Taxonomy" id="48891"/>
    <lineage>
        <taxon>Eukaryota</taxon>
        <taxon>Metazoa</taxon>
        <taxon>Chordata</taxon>
        <taxon>Craniata</taxon>
        <taxon>Vertebrata</taxon>
        <taxon>Euteleostomi</taxon>
        <taxon>Archelosauria</taxon>
        <taxon>Archosauria</taxon>
        <taxon>Dinosauria</taxon>
        <taxon>Saurischia</taxon>
        <taxon>Theropoda</taxon>
        <taxon>Coelurosauria</taxon>
        <taxon>Aves</taxon>
        <taxon>Neognathae</taxon>
        <taxon>Neoaves</taxon>
        <taxon>Telluraves</taxon>
        <taxon>Australaves</taxon>
        <taxon>Passeriformes</taxon>
        <taxon>Paridae</taxon>
        <taxon>Poecile</taxon>
    </lineage>
</organism>